<dbReference type="PANTHER" id="PTHR33337">
    <property type="entry name" value="GFA DOMAIN-CONTAINING PROTEIN"/>
    <property type="match status" value="1"/>
</dbReference>
<keyword evidence="3" id="KW-0862">Zinc</keyword>
<dbReference type="STRING" id="41067.A0A2I2FHR6"/>
<dbReference type="AlphaFoldDB" id="A0A2I2FHR6"/>
<reference evidence="6 7" key="1">
    <citation type="submission" date="2017-12" db="EMBL/GenBank/DDBJ databases">
        <authorList>
            <consortium name="DOE Joint Genome Institute"/>
            <person name="Haridas S."/>
            <person name="Kjaerbolling I."/>
            <person name="Vesth T.C."/>
            <person name="Frisvad J.C."/>
            <person name="Nybo J.L."/>
            <person name="Theobald S."/>
            <person name="Kuo A."/>
            <person name="Bowyer P."/>
            <person name="Matsuda Y."/>
            <person name="Mondo S."/>
            <person name="Lyhne E.K."/>
            <person name="Kogle M.E."/>
            <person name="Clum A."/>
            <person name="Lipzen A."/>
            <person name="Salamov A."/>
            <person name="Ngan C.Y."/>
            <person name="Daum C."/>
            <person name="Chiniquy J."/>
            <person name="Barry K."/>
            <person name="LaButti K."/>
            <person name="Simmons B.A."/>
            <person name="Magnuson J.K."/>
            <person name="Mortensen U.H."/>
            <person name="Larsen T.O."/>
            <person name="Grigoriev I.V."/>
            <person name="Baker S.E."/>
            <person name="Andersen M.R."/>
            <person name="Nordberg H.P."/>
            <person name="Cantor M.N."/>
            <person name="Hua S.X."/>
        </authorList>
    </citation>
    <scope>NUCLEOTIDE SEQUENCE [LARGE SCALE GENOMIC DNA]</scope>
    <source>
        <strain evidence="6 7">CBS 102.13</strain>
    </source>
</reference>
<proteinExistence type="inferred from homology"/>
<feature type="domain" description="CENP-V/GFA" evidence="5">
    <location>
        <begin position="4"/>
        <end position="122"/>
    </location>
</feature>
<dbReference type="OrthoDB" id="406544at2759"/>
<evidence type="ECO:0000256" key="2">
    <source>
        <dbReference type="ARBA" id="ARBA00022723"/>
    </source>
</evidence>
<dbReference type="GO" id="GO:0046872">
    <property type="term" value="F:metal ion binding"/>
    <property type="evidence" value="ECO:0007669"/>
    <property type="project" value="UniProtKB-KW"/>
</dbReference>
<evidence type="ECO:0000313" key="7">
    <source>
        <dbReference type="Proteomes" id="UP000234585"/>
    </source>
</evidence>
<accession>A0A2I2FHR6</accession>
<dbReference type="PANTHER" id="PTHR33337:SF36">
    <property type="entry name" value="DUF636 DOMAIN PROTEIN (AFU_ORTHOLOGUE AFUA_3G01340)"/>
    <property type="match status" value="1"/>
</dbReference>
<dbReference type="Pfam" id="PF04828">
    <property type="entry name" value="GFA"/>
    <property type="match status" value="1"/>
</dbReference>
<keyword evidence="7" id="KW-1185">Reference proteome</keyword>
<keyword evidence="4" id="KW-0456">Lyase</keyword>
<gene>
    <name evidence="6" type="ORF">BDW47DRAFT_92571</name>
</gene>
<dbReference type="Proteomes" id="UP000234585">
    <property type="component" value="Unassembled WGS sequence"/>
</dbReference>
<sequence length="142" mass="15285">MAPLTGSCLCSNIQYRIDLPDSEPIPKIALCHCTSCKRATGSSFSSNILVPAPTLSYTRGSPKTYNCPSDRGPPVLRAFCTDCGSPLTTQMSDNPGTLIVKTGTLNEKERESVQELGVEIYAGRRDAWVNDIGKVDSVEGMI</sequence>
<keyword evidence="2" id="KW-0479">Metal-binding</keyword>
<evidence type="ECO:0000256" key="1">
    <source>
        <dbReference type="ARBA" id="ARBA00005495"/>
    </source>
</evidence>
<organism evidence="6 7">
    <name type="scientific">Aspergillus candidus</name>
    <dbReference type="NCBI Taxonomy" id="41067"/>
    <lineage>
        <taxon>Eukaryota</taxon>
        <taxon>Fungi</taxon>
        <taxon>Dikarya</taxon>
        <taxon>Ascomycota</taxon>
        <taxon>Pezizomycotina</taxon>
        <taxon>Eurotiomycetes</taxon>
        <taxon>Eurotiomycetidae</taxon>
        <taxon>Eurotiales</taxon>
        <taxon>Aspergillaceae</taxon>
        <taxon>Aspergillus</taxon>
        <taxon>Aspergillus subgen. Circumdati</taxon>
    </lineage>
</organism>
<comment type="similarity">
    <text evidence="1">Belongs to the Gfa family.</text>
</comment>
<dbReference type="InterPro" id="IPR006913">
    <property type="entry name" value="CENP-V/GFA"/>
</dbReference>
<dbReference type="Gene3D" id="3.90.1590.10">
    <property type="entry name" value="glutathione-dependent formaldehyde- activating enzyme (gfa)"/>
    <property type="match status" value="1"/>
</dbReference>
<protein>
    <submittedName>
        <fullName evidence="6">Mss4-like protein</fullName>
    </submittedName>
</protein>
<name>A0A2I2FHR6_ASPCN</name>
<evidence type="ECO:0000313" key="6">
    <source>
        <dbReference type="EMBL" id="PLB40150.1"/>
    </source>
</evidence>
<dbReference type="RefSeq" id="XP_024674162.1">
    <property type="nucleotide sequence ID" value="XM_024820228.1"/>
</dbReference>
<evidence type="ECO:0000256" key="3">
    <source>
        <dbReference type="ARBA" id="ARBA00022833"/>
    </source>
</evidence>
<evidence type="ECO:0000259" key="5">
    <source>
        <dbReference type="PROSITE" id="PS51891"/>
    </source>
</evidence>
<evidence type="ECO:0000256" key="4">
    <source>
        <dbReference type="ARBA" id="ARBA00023239"/>
    </source>
</evidence>
<dbReference type="GeneID" id="36527388"/>
<dbReference type="SUPFAM" id="SSF51316">
    <property type="entry name" value="Mss4-like"/>
    <property type="match status" value="1"/>
</dbReference>
<dbReference type="EMBL" id="KZ559125">
    <property type="protein sequence ID" value="PLB40150.1"/>
    <property type="molecule type" value="Genomic_DNA"/>
</dbReference>
<dbReference type="InterPro" id="IPR011057">
    <property type="entry name" value="Mss4-like_sf"/>
</dbReference>
<dbReference type="PROSITE" id="PS51891">
    <property type="entry name" value="CENP_V_GFA"/>
    <property type="match status" value="1"/>
</dbReference>
<dbReference type="GO" id="GO:0016846">
    <property type="term" value="F:carbon-sulfur lyase activity"/>
    <property type="evidence" value="ECO:0007669"/>
    <property type="project" value="InterPro"/>
</dbReference>